<dbReference type="GO" id="GO:0003676">
    <property type="term" value="F:nucleic acid binding"/>
    <property type="evidence" value="ECO:0007669"/>
    <property type="project" value="InterPro"/>
</dbReference>
<dbReference type="InterPro" id="IPR038717">
    <property type="entry name" value="Tc1-like_DDE_dom"/>
</dbReference>
<dbReference type="Pfam" id="PF13358">
    <property type="entry name" value="DDE_3"/>
    <property type="match status" value="1"/>
</dbReference>
<feature type="domain" description="Tc1-like transposase DDE" evidence="1">
    <location>
        <begin position="145"/>
        <end position="285"/>
    </location>
</feature>
<reference evidence="2 3" key="2">
    <citation type="journal article" date="2014" name="J. Gen. Appl. Microbiol.">
        <title>The early diverging ascomycetous budding yeast Saitoella complicata has three histone deacetylases belonging to the Clr6, Hos2, and Rpd3 lineages.</title>
        <authorList>
            <person name="Nishida H."/>
            <person name="Matsumoto T."/>
            <person name="Kondo S."/>
            <person name="Hamamoto M."/>
            <person name="Yoshikawa H."/>
        </authorList>
    </citation>
    <scope>NUCLEOTIDE SEQUENCE [LARGE SCALE GENOMIC DNA]</scope>
    <source>
        <strain evidence="2 3">NRRL Y-17804</strain>
    </source>
</reference>
<dbReference type="Gene3D" id="1.10.10.60">
    <property type="entry name" value="Homeodomain-like"/>
    <property type="match status" value="1"/>
</dbReference>
<organism evidence="2 3">
    <name type="scientific">Saitoella complicata (strain BCRC 22490 / CBS 7301 / JCM 7358 / NBRC 10748 / NRRL Y-17804)</name>
    <dbReference type="NCBI Taxonomy" id="698492"/>
    <lineage>
        <taxon>Eukaryota</taxon>
        <taxon>Fungi</taxon>
        <taxon>Dikarya</taxon>
        <taxon>Ascomycota</taxon>
        <taxon>Taphrinomycotina</taxon>
        <taxon>Taphrinomycotina incertae sedis</taxon>
        <taxon>Saitoella</taxon>
    </lineage>
</organism>
<dbReference type="Proteomes" id="UP000033140">
    <property type="component" value="Unassembled WGS sequence"/>
</dbReference>
<dbReference type="SUPFAM" id="SSF46689">
    <property type="entry name" value="Homeodomain-like"/>
    <property type="match status" value="1"/>
</dbReference>
<gene>
    <name evidence="2" type="ORF">G7K_6932-t1</name>
</gene>
<proteinExistence type="predicted"/>
<dbReference type="AlphaFoldDB" id="A0A0E9NT81"/>
<dbReference type="PANTHER" id="PTHR46564:SF1">
    <property type="entry name" value="TRANSPOSASE"/>
    <property type="match status" value="1"/>
</dbReference>
<name>A0A0E9NT81_SAICN</name>
<dbReference type="InterPro" id="IPR009057">
    <property type="entry name" value="Homeodomain-like_sf"/>
</dbReference>
<dbReference type="STRING" id="698492.A0A0E9NT81"/>
<reference evidence="2 3" key="3">
    <citation type="journal article" date="2015" name="Genome Announc.">
        <title>Draft Genome Sequence of the Archiascomycetous Yeast Saitoella complicata.</title>
        <authorList>
            <person name="Yamauchi K."/>
            <person name="Kondo S."/>
            <person name="Hamamoto M."/>
            <person name="Takahashi Y."/>
            <person name="Ogura Y."/>
            <person name="Hayashi T."/>
            <person name="Nishida H."/>
        </authorList>
    </citation>
    <scope>NUCLEOTIDE SEQUENCE [LARGE SCALE GENOMIC DNA]</scope>
    <source>
        <strain evidence="2 3">NRRL Y-17804</strain>
    </source>
</reference>
<keyword evidence="3" id="KW-1185">Reference proteome</keyword>
<evidence type="ECO:0000259" key="1">
    <source>
        <dbReference type="Pfam" id="PF13358"/>
    </source>
</evidence>
<dbReference type="NCBIfam" id="NF033545">
    <property type="entry name" value="transpos_IS630"/>
    <property type="match status" value="1"/>
</dbReference>
<sequence>MLGKICADVDRDKVINQYASGKDVYEIATNIERSPRTVYRIVKRFEETGLTERKGNSTCGRKSAVDEFLGSQIKYLYDKNPTLYQDDCAEFLNDQFATSLSRYHVTRYLQKIGYTRKVLTLRAAQRNPILRANHAIEMADYTQEQLVFLDESAVDERTGSRKFGYSPIGARAIQERVFGHSTRWSVLPALTIEGLKALRIFQGSFNADRFVEFIEEDLLPIVGPFPGPNSVIVLDNCRIHHDPRVAELLVNQHGCRIVFLPPYSPDLNPIELCFSMMKAWMKRNNNDPDARLDPASFIRKAIDYINTDLEKIRNLYTGCGYALTGMDLRQYVDNNREMAARAAERV</sequence>
<dbReference type="InterPro" id="IPR047655">
    <property type="entry name" value="Transpos_IS630-like"/>
</dbReference>
<evidence type="ECO:0000313" key="2">
    <source>
        <dbReference type="EMBL" id="GAO52866.1"/>
    </source>
</evidence>
<comment type="caution">
    <text evidence="2">The sequence shown here is derived from an EMBL/GenBank/DDBJ whole genome shotgun (WGS) entry which is preliminary data.</text>
</comment>
<reference evidence="2 3" key="1">
    <citation type="journal article" date="2011" name="J. Gen. Appl. Microbiol.">
        <title>Draft genome sequencing of the enigmatic yeast Saitoella complicata.</title>
        <authorList>
            <person name="Nishida H."/>
            <person name="Hamamoto M."/>
            <person name="Sugiyama J."/>
        </authorList>
    </citation>
    <scope>NUCLEOTIDE SEQUENCE [LARGE SCALE GENOMIC DNA]</scope>
    <source>
        <strain evidence="2 3">NRRL Y-17804</strain>
    </source>
</reference>
<accession>A0A0E9NT81</accession>
<protein>
    <recommendedName>
        <fullName evidence="1">Tc1-like transposase DDE domain-containing protein</fullName>
    </recommendedName>
</protein>
<dbReference type="InterPro" id="IPR036397">
    <property type="entry name" value="RNaseH_sf"/>
</dbReference>
<evidence type="ECO:0000313" key="3">
    <source>
        <dbReference type="Proteomes" id="UP000033140"/>
    </source>
</evidence>
<dbReference type="Pfam" id="PF13551">
    <property type="entry name" value="HTH_29"/>
    <property type="match status" value="1"/>
</dbReference>
<dbReference type="PANTHER" id="PTHR46564">
    <property type="entry name" value="TRANSPOSASE"/>
    <property type="match status" value="1"/>
</dbReference>
<dbReference type="Gene3D" id="3.30.420.10">
    <property type="entry name" value="Ribonuclease H-like superfamily/Ribonuclease H"/>
    <property type="match status" value="1"/>
</dbReference>
<dbReference type="EMBL" id="BACD03000103">
    <property type="protein sequence ID" value="GAO52866.1"/>
    <property type="molecule type" value="Genomic_DNA"/>
</dbReference>